<dbReference type="EMBL" id="JASSZA010000008">
    <property type="protein sequence ID" value="KAK2103435.1"/>
    <property type="molecule type" value="Genomic_DNA"/>
</dbReference>
<keyword evidence="3" id="KW-1185">Reference proteome</keyword>
<sequence length="130" mass="13812">MKPGREGMASGSRPGPARGPHGPDPASQDAKAQVASERHLLGAGPHWPHDAAAAFEDCRVAVPRPTHLSQSTPEPDLSPWQEPWLGAQSLAGKVGELWPPSRRECGWGEETLAFPADPAMPPMSLSTKQV</sequence>
<evidence type="ECO:0000313" key="2">
    <source>
        <dbReference type="EMBL" id="KAK2103435.1"/>
    </source>
</evidence>
<protein>
    <submittedName>
        <fullName evidence="2">Uncharacterized protein</fullName>
    </submittedName>
</protein>
<feature type="region of interest" description="Disordered" evidence="1">
    <location>
        <begin position="1"/>
        <end position="48"/>
    </location>
</feature>
<reference evidence="2 3" key="1">
    <citation type="submission" date="2023-05" db="EMBL/GenBank/DDBJ databases">
        <title>B98-5 Cell Line De Novo Hybrid Assembly: An Optical Mapping Approach.</title>
        <authorList>
            <person name="Kananen K."/>
            <person name="Auerbach J.A."/>
            <person name="Kautto E."/>
            <person name="Blachly J.S."/>
        </authorList>
    </citation>
    <scope>NUCLEOTIDE SEQUENCE [LARGE SCALE GENOMIC DNA]</scope>
    <source>
        <strain evidence="2">B95-8</strain>
        <tissue evidence="2">Cell line</tissue>
    </source>
</reference>
<dbReference type="Proteomes" id="UP001266305">
    <property type="component" value="Unassembled WGS sequence"/>
</dbReference>
<proteinExistence type="predicted"/>
<comment type="caution">
    <text evidence="2">The sequence shown here is derived from an EMBL/GenBank/DDBJ whole genome shotgun (WGS) entry which is preliminary data.</text>
</comment>
<evidence type="ECO:0000313" key="3">
    <source>
        <dbReference type="Proteomes" id="UP001266305"/>
    </source>
</evidence>
<accession>A0ABQ9V2T4</accession>
<organism evidence="2 3">
    <name type="scientific">Saguinus oedipus</name>
    <name type="common">Cotton-top tamarin</name>
    <name type="synonym">Oedipomidas oedipus</name>
    <dbReference type="NCBI Taxonomy" id="9490"/>
    <lineage>
        <taxon>Eukaryota</taxon>
        <taxon>Metazoa</taxon>
        <taxon>Chordata</taxon>
        <taxon>Craniata</taxon>
        <taxon>Vertebrata</taxon>
        <taxon>Euteleostomi</taxon>
        <taxon>Mammalia</taxon>
        <taxon>Eutheria</taxon>
        <taxon>Euarchontoglires</taxon>
        <taxon>Primates</taxon>
        <taxon>Haplorrhini</taxon>
        <taxon>Platyrrhini</taxon>
        <taxon>Cebidae</taxon>
        <taxon>Callitrichinae</taxon>
        <taxon>Saguinus</taxon>
    </lineage>
</organism>
<gene>
    <name evidence="2" type="ORF">P7K49_017291</name>
</gene>
<evidence type="ECO:0000256" key="1">
    <source>
        <dbReference type="SAM" id="MobiDB-lite"/>
    </source>
</evidence>
<name>A0ABQ9V2T4_SAGOE</name>